<dbReference type="AlphaFoldDB" id="A0A6A6BT67"/>
<dbReference type="GeneID" id="54304239"/>
<name>A0A6A6BT67_9PEZI</name>
<proteinExistence type="predicted"/>
<protein>
    <submittedName>
        <fullName evidence="2">Uncharacterized protein</fullName>
    </submittedName>
</protein>
<sequence>MLGSVLWAPALSYVGPFIRLLRDGRVASAGRSGRVRKTGEDGEQGGTRQIRQGIRPSKQGTMLLSYTSSSRAHTKLEARPAASSMRAAAVSRWGAFEGSVVGGVPSFRYPRQLRVVASRASIGGGSGAARASGRAGGGCCRLSSAPFPDSRWACVFNVFPRRRLWLPIVIRIVRRFQPHSRVLAQPARGEPLVRAAPRPRIAFSVEIGTLGTAARRGGCYWRPAPFSLCMPDEYRSATML</sequence>
<evidence type="ECO:0000313" key="2">
    <source>
        <dbReference type="EMBL" id="KAF2147286.1"/>
    </source>
</evidence>
<reference evidence="2" key="1">
    <citation type="journal article" date="2020" name="Stud. Mycol.">
        <title>101 Dothideomycetes genomes: a test case for predicting lifestyles and emergence of pathogens.</title>
        <authorList>
            <person name="Haridas S."/>
            <person name="Albert R."/>
            <person name="Binder M."/>
            <person name="Bloem J."/>
            <person name="Labutti K."/>
            <person name="Salamov A."/>
            <person name="Andreopoulos B."/>
            <person name="Baker S."/>
            <person name="Barry K."/>
            <person name="Bills G."/>
            <person name="Bluhm B."/>
            <person name="Cannon C."/>
            <person name="Castanera R."/>
            <person name="Culley D."/>
            <person name="Daum C."/>
            <person name="Ezra D."/>
            <person name="Gonzalez J."/>
            <person name="Henrissat B."/>
            <person name="Kuo A."/>
            <person name="Liang C."/>
            <person name="Lipzen A."/>
            <person name="Lutzoni F."/>
            <person name="Magnuson J."/>
            <person name="Mondo S."/>
            <person name="Nolan M."/>
            <person name="Ohm R."/>
            <person name="Pangilinan J."/>
            <person name="Park H.-J."/>
            <person name="Ramirez L."/>
            <person name="Alfaro M."/>
            <person name="Sun H."/>
            <person name="Tritt A."/>
            <person name="Yoshinaga Y."/>
            <person name="Zwiers L.-H."/>
            <person name="Turgeon B."/>
            <person name="Goodwin S."/>
            <person name="Spatafora J."/>
            <person name="Crous P."/>
            <person name="Grigoriev I."/>
        </authorList>
    </citation>
    <scope>NUCLEOTIDE SEQUENCE</scope>
    <source>
        <strain evidence="2">CBS 121167</strain>
    </source>
</reference>
<accession>A0A6A6BT67</accession>
<keyword evidence="3" id="KW-1185">Reference proteome</keyword>
<dbReference type="EMBL" id="ML995474">
    <property type="protein sequence ID" value="KAF2147286.1"/>
    <property type="molecule type" value="Genomic_DNA"/>
</dbReference>
<organism evidence="2 3">
    <name type="scientific">Aplosporella prunicola CBS 121167</name>
    <dbReference type="NCBI Taxonomy" id="1176127"/>
    <lineage>
        <taxon>Eukaryota</taxon>
        <taxon>Fungi</taxon>
        <taxon>Dikarya</taxon>
        <taxon>Ascomycota</taxon>
        <taxon>Pezizomycotina</taxon>
        <taxon>Dothideomycetes</taxon>
        <taxon>Dothideomycetes incertae sedis</taxon>
        <taxon>Botryosphaeriales</taxon>
        <taxon>Aplosporellaceae</taxon>
        <taxon>Aplosporella</taxon>
    </lineage>
</organism>
<feature type="region of interest" description="Disordered" evidence="1">
    <location>
        <begin position="29"/>
        <end position="54"/>
    </location>
</feature>
<dbReference type="Proteomes" id="UP000799438">
    <property type="component" value="Unassembled WGS sequence"/>
</dbReference>
<gene>
    <name evidence="2" type="ORF">K452DRAFT_4878</name>
</gene>
<evidence type="ECO:0000313" key="3">
    <source>
        <dbReference type="Proteomes" id="UP000799438"/>
    </source>
</evidence>
<evidence type="ECO:0000256" key="1">
    <source>
        <dbReference type="SAM" id="MobiDB-lite"/>
    </source>
</evidence>
<dbReference type="RefSeq" id="XP_033402994.1">
    <property type="nucleotide sequence ID" value="XM_033546732.1"/>
</dbReference>